<evidence type="ECO:0000313" key="2">
    <source>
        <dbReference type="Proteomes" id="UP000070544"/>
    </source>
</evidence>
<gene>
    <name evidence="1" type="ORF">M427DRAFT_68512</name>
</gene>
<accession>A0A139ALI8</accession>
<proteinExistence type="predicted"/>
<organism evidence="1 2">
    <name type="scientific">Gonapodya prolifera (strain JEL478)</name>
    <name type="common">Monoblepharis prolifera</name>
    <dbReference type="NCBI Taxonomy" id="1344416"/>
    <lineage>
        <taxon>Eukaryota</taxon>
        <taxon>Fungi</taxon>
        <taxon>Fungi incertae sedis</taxon>
        <taxon>Chytridiomycota</taxon>
        <taxon>Chytridiomycota incertae sedis</taxon>
        <taxon>Monoblepharidomycetes</taxon>
        <taxon>Monoblepharidales</taxon>
        <taxon>Gonapodyaceae</taxon>
        <taxon>Gonapodya</taxon>
    </lineage>
</organism>
<dbReference type="Proteomes" id="UP000070544">
    <property type="component" value="Unassembled WGS sequence"/>
</dbReference>
<protein>
    <submittedName>
        <fullName evidence="1">Uncharacterized protein</fullName>
    </submittedName>
</protein>
<name>A0A139ALI8_GONPJ</name>
<dbReference type="AlphaFoldDB" id="A0A139ALI8"/>
<evidence type="ECO:0000313" key="1">
    <source>
        <dbReference type="EMBL" id="KXS17414.1"/>
    </source>
</evidence>
<sequence length="70" mass="7595">MCGCAAMGAPNPAWELMVREAMIRREIEQREKEAKKMAMEAEGAVTGLDSSVSKKLAKRAKAALAKFLSP</sequence>
<dbReference type="EMBL" id="KQ965747">
    <property type="protein sequence ID" value="KXS17414.1"/>
    <property type="molecule type" value="Genomic_DNA"/>
</dbReference>
<keyword evidence="2" id="KW-1185">Reference proteome</keyword>
<reference evidence="1 2" key="1">
    <citation type="journal article" date="2015" name="Genome Biol. Evol.">
        <title>Phylogenomic analyses indicate that early fungi evolved digesting cell walls of algal ancestors of land plants.</title>
        <authorList>
            <person name="Chang Y."/>
            <person name="Wang S."/>
            <person name="Sekimoto S."/>
            <person name="Aerts A.L."/>
            <person name="Choi C."/>
            <person name="Clum A."/>
            <person name="LaButti K.M."/>
            <person name="Lindquist E.A."/>
            <person name="Yee Ngan C."/>
            <person name="Ohm R.A."/>
            <person name="Salamov A.A."/>
            <person name="Grigoriev I.V."/>
            <person name="Spatafora J.W."/>
            <person name="Berbee M.L."/>
        </authorList>
    </citation>
    <scope>NUCLEOTIDE SEQUENCE [LARGE SCALE GENOMIC DNA]</scope>
    <source>
        <strain evidence="1 2">JEL478</strain>
    </source>
</reference>